<gene>
    <name evidence="3" type="ORF">EV702DRAFT_957492</name>
</gene>
<comment type="caution">
    <text evidence="3">The sequence shown here is derived from an EMBL/GenBank/DDBJ whole genome shotgun (WGS) entry which is preliminary data.</text>
</comment>
<accession>A0A9P7A8I2</accession>
<keyword evidence="4" id="KW-1185">Reference proteome</keyword>
<dbReference type="GO" id="GO:0005763">
    <property type="term" value="C:mitochondrial small ribosomal subunit"/>
    <property type="evidence" value="ECO:0007669"/>
    <property type="project" value="TreeGrafter"/>
</dbReference>
<dbReference type="Proteomes" id="UP000714275">
    <property type="component" value="Unassembled WGS sequence"/>
</dbReference>
<dbReference type="GO" id="GO:0032543">
    <property type="term" value="P:mitochondrial translation"/>
    <property type="evidence" value="ECO:0007669"/>
    <property type="project" value="InterPro"/>
</dbReference>
<protein>
    <submittedName>
        <fullName evidence="3">Mitochondrial ribosomal subunit protein-domain-containing protein</fullName>
    </submittedName>
</protein>
<feature type="compositionally biased region" description="Basic and acidic residues" evidence="1">
    <location>
        <begin position="182"/>
        <end position="200"/>
    </location>
</feature>
<reference evidence="3" key="1">
    <citation type="journal article" date="2020" name="New Phytol.">
        <title>Comparative genomics reveals dynamic genome evolution in host specialist ectomycorrhizal fungi.</title>
        <authorList>
            <person name="Lofgren L.A."/>
            <person name="Nguyen N.H."/>
            <person name="Vilgalys R."/>
            <person name="Ruytinx J."/>
            <person name="Liao H.L."/>
            <person name="Branco S."/>
            <person name="Kuo A."/>
            <person name="LaButti K."/>
            <person name="Lipzen A."/>
            <person name="Andreopoulos W."/>
            <person name="Pangilinan J."/>
            <person name="Riley R."/>
            <person name="Hundley H."/>
            <person name="Na H."/>
            <person name="Barry K."/>
            <person name="Grigoriev I.V."/>
            <person name="Stajich J.E."/>
            <person name="Kennedy P.G."/>
        </authorList>
    </citation>
    <scope>NUCLEOTIDE SEQUENCE</scope>
    <source>
        <strain evidence="3">DOB743</strain>
    </source>
</reference>
<dbReference type="OrthoDB" id="283424at2759"/>
<proteinExistence type="predicted"/>
<feature type="region of interest" description="Disordered" evidence="1">
    <location>
        <begin position="182"/>
        <end position="216"/>
    </location>
</feature>
<dbReference type="EMBL" id="JABBWD010000001">
    <property type="protein sequence ID" value="KAG1784048.1"/>
    <property type="molecule type" value="Genomic_DNA"/>
</dbReference>
<sequence>MRKKISKASKGDDEEILQHFRPDGGLDVPVAGYLLHRQQRQTLYYMRLIEHEIPKLVAFRKPFVPPTAATPLVIRSVNFAGEQHPLTAKRSVVVPVAHLPLRNEVAFHRAKLLAGVRWMPEPPRDSGISADEDAAKHGFIKISCEDFPRANMNLKWISDTLDKLVLEANAEGEAPYQRLPLDTRHLDSKARKSKKGDHVRGRGGLRPSLKDFPTEWLPKRQENVISSVLPSQ</sequence>
<evidence type="ECO:0000313" key="3">
    <source>
        <dbReference type="EMBL" id="KAG1784048.1"/>
    </source>
</evidence>
<dbReference type="PANTHER" id="PTHR13490:SF0">
    <property type="entry name" value="SMALL RIBOSOMAL SUBUNIT PROTEIN MS35"/>
    <property type="match status" value="1"/>
</dbReference>
<dbReference type="AlphaFoldDB" id="A0A9P7A8I2"/>
<feature type="domain" description="Small ribosomal subunit protein mS35 mitochondrial conserved" evidence="2">
    <location>
        <begin position="62"/>
        <end position="216"/>
    </location>
</feature>
<dbReference type="PANTHER" id="PTHR13490">
    <property type="entry name" value="MITOCHONDRIAL 28S RIBOSOMAL PROTEIN S28"/>
    <property type="match status" value="1"/>
</dbReference>
<evidence type="ECO:0000313" key="4">
    <source>
        <dbReference type="Proteomes" id="UP000714275"/>
    </source>
</evidence>
<dbReference type="InterPro" id="IPR039848">
    <property type="entry name" value="Ribosomal_mS35_mt"/>
</dbReference>
<dbReference type="GO" id="GO:0003735">
    <property type="term" value="F:structural constituent of ribosome"/>
    <property type="evidence" value="ECO:0007669"/>
    <property type="project" value="InterPro"/>
</dbReference>
<dbReference type="InterPro" id="IPR019349">
    <property type="entry name" value="Ribosomal_mS35_mit"/>
</dbReference>
<dbReference type="Pfam" id="PF10213">
    <property type="entry name" value="MRP-S28"/>
    <property type="match status" value="1"/>
</dbReference>
<organism evidence="3 4">
    <name type="scientific">Suillus placidus</name>
    <dbReference type="NCBI Taxonomy" id="48579"/>
    <lineage>
        <taxon>Eukaryota</taxon>
        <taxon>Fungi</taxon>
        <taxon>Dikarya</taxon>
        <taxon>Basidiomycota</taxon>
        <taxon>Agaricomycotina</taxon>
        <taxon>Agaricomycetes</taxon>
        <taxon>Agaricomycetidae</taxon>
        <taxon>Boletales</taxon>
        <taxon>Suillineae</taxon>
        <taxon>Suillaceae</taxon>
        <taxon>Suillus</taxon>
    </lineage>
</organism>
<evidence type="ECO:0000256" key="1">
    <source>
        <dbReference type="SAM" id="MobiDB-lite"/>
    </source>
</evidence>
<evidence type="ECO:0000259" key="2">
    <source>
        <dbReference type="Pfam" id="PF10213"/>
    </source>
</evidence>
<name>A0A9P7A8I2_9AGAM</name>